<dbReference type="Pfam" id="PF07690">
    <property type="entry name" value="MFS_1"/>
    <property type="match status" value="1"/>
</dbReference>
<evidence type="ECO:0000256" key="3">
    <source>
        <dbReference type="ARBA" id="ARBA00022448"/>
    </source>
</evidence>
<evidence type="ECO:0000256" key="5">
    <source>
        <dbReference type="ARBA" id="ARBA00022989"/>
    </source>
</evidence>
<comment type="caution">
    <text evidence="8">The sequence shown here is derived from an EMBL/GenBank/DDBJ whole genome shotgun (WGS) entry which is preliminary data.</text>
</comment>
<dbReference type="SUPFAM" id="SSF103473">
    <property type="entry name" value="MFS general substrate transporter"/>
    <property type="match status" value="2"/>
</dbReference>
<name>A0AAN6EM17_EXODE</name>
<dbReference type="AlphaFoldDB" id="A0AAN6EM17"/>
<dbReference type="InterPro" id="IPR036259">
    <property type="entry name" value="MFS_trans_sf"/>
</dbReference>
<evidence type="ECO:0000256" key="4">
    <source>
        <dbReference type="ARBA" id="ARBA00022692"/>
    </source>
</evidence>
<evidence type="ECO:0008006" key="10">
    <source>
        <dbReference type="Google" id="ProtNLM"/>
    </source>
</evidence>
<feature type="transmembrane region" description="Helical" evidence="7">
    <location>
        <begin position="108"/>
        <end position="130"/>
    </location>
</feature>
<dbReference type="PANTHER" id="PTHR23501:SF3">
    <property type="entry name" value="MAJOR FACILITATOR SUPERFAMILY (MFS) PROFILE DOMAIN-CONTAINING PROTEIN"/>
    <property type="match status" value="1"/>
</dbReference>
<feature type="transmembrane region" description="Helical" evidence="7">
    <location>
        <begin position="278"/>
        <end position="299"/>
    </location>
</feature>
<keyword evidence="3" id="KW-0813">Transport</keyword>
<dbReference type="GO" id="GO:0005886">
    <property type="term" value="C:plasma membrane"/>
    <property type="evidence" value="ECO:0007669"/>
    <property type="project" value="TreeGrafter"/>
</dbReference>
<evidence type="ECO:0000256" key="6">
    <source>
        <dbReference type="ARBA" id="ARBA00023136"/>
    </source>
</evidence>
<gene>
    <name evidence="8" type="ORF">HRR80_008301</name>
</gene>
<comment type="similarity">
    <text evidence="2">Belongs to the major facilitator superfamily.</text>
</comment>
<feature type="transmembrane region" description="Helical" evidence="7">
    <location>
        <begin position="479"/>
        <end position="506"/>
    </location>
</feature>
<accession>A0AAN6EM17</accession>
<keyword evidence="4 7" id="KW-0812">Transmembrane</keyword>
<feature type="transmembrane region" description="Helical" evidence="7">
    <location>
        <begin position="311"/>
        <end position="333"/>
    </location>
</feature>
<feature type="transmembrane region" description="Helical" evidence="7">
    <location>
        <begin position="353"/>
        <end position="374"/>
    </location>
</feature>
<proteinExistence type="inferred from homology"/>
<protein>
    <recommendedName>
        <fullName evidence="10">MFS transporter, SIT family, siderophore-iron:H+ symporter</fullName>
    </recommendedName>
</protein>
<evidence type="ECO:0000256" key="1">
    <source>
        <dbReference type="ARBA" id="ARBA00004141"/>
    </source>
</evidence>
<evidence type="ECO:0000313" key="8">
    <source>
        <dbReference type="EMBL" id="KAJ8987668.1"/>
    </source>
</evidence>
<sequence>MASVTTSDETVENPRGLKSKIEAFFKPAPGIDTRDVAAEERAVADSEDEPVEKDAQAGVQRIQAAAQVWTTWHLIAAHFFIWLIYWVISLQEIVVRAMTPYVTSNFSRHSLTAATGIMSSIIGGLARIPTAKILDTWGRPQGIALMTIIWALGFVMMAACKNVETYAAAQVFYVTGSQGVSYCVTVFISDTSTLRNRTLMLSVATSPYIVTAWLGGPISQSVLSGIGFRWGFGIFAIVVPVTVAPLTLLFIYNQNKAKKQGLIKPQKINLSPRSLKQYAIDVDLLGILILAAGMALFLLPFSLYSYQSEKWRSPMIICMITFGGALLIVFPFYERYLAPKTFIPFNLLLDRTVFFAGMMFVFVFFNSSVWGAYFYSMLQVVWGLSVTNATYVSAIYRTGSCAFAFVVGYAIRRTCRFKWIALYFCMPLMMLGVGLMIHFRQPNSDIGYIVMTQIFVAFAGGSIVLCGELAMMAPSNHQHIAAIIAILDLFGSIGSAAGGTVATAIWTSVFPDRLRRYLPAGTDISRIYGSITWQMAYKEGTPERDGINRAYGDAQRYMLITSLCLLGAGTVCVALWRDIKVDRKQTKGRVI</sequence>
<dbReference type="GO" id="GO:0022857">
    <property type="term" value="F:transmembrane transporter activity"/>
    <property type="evidence" value="ECO:0007669"/>
    <property type="project" value="InterPro"/>
</dbReference>
<keyword evidence="5 7" id="KW-1133">Transmembrane helix</keyword>
<evidence type="ECO:0000313" key="9">
    <source>
        <dbReference type="Proteomes" id="UP001161757"/>
    </source>
</evidence>
<dbReference type="FunFam" id="1.20.1250.20:FF:000284">
    <property type="entry name" value="Siderophore iron transporter mirB"/>
    <property type="match status" value="1"/>
</dbReference>
<keyword evidence="6 7" id="KW-0472">Membrane</keyword>
<feature type="transmembrane region" description="Helical" evidence="7">
    <location>
        <begin position="446"/>
        <end position="467"/>
    </location>
</feature>
<organism evidence="8 9">
    <name type="scientific">Exophiala dermatitidis</name>
    <name type="common">Black yeast-like fungus</name>
    <name type="synonym">Wangiella dermatitidis</name>
    <dbReference type="NCBI Taxonomy" id="5970"/>
    <lineage>
        <taxon>Eukaryota</taxon>
        <taxon>Fungi</taxon>
        <taxon>Dikarya</taxon>
        <taxon>Ascomycota</taxon>
        <taxon>Pezizomycotina</taxon>
        <taxon>Eurotiomycetes</taxon>
        <taxon>Chaetothyriomycetidae</taxon>
        <taxon>Chaetothyriales</taxon>
        <taxon>Herpotrichiellaceae</taxon>
        <taxon>Exophiala</taxon>
    </lineage>
</organism>
<dbReference type="Proteomes" id="UP001161757">
    <property type="component" value="Unassembled WGS sequence"/>
</dbReference>
<feature type="transmembrane region" description="Helical" evidence="7">
    <location>
        <begin position="165"/>
        <end position="187"/>
    </location>
</feature>
<dbReference type="EMBL" id="JAJGCB010000023">
    <property type="protein sequence ID" value="KAJ8987668.1"/>
    <property type="molecule type" value="Genomic_DNA"/>
</dbReference>
<feature type="transmembrane region" description="Helical" evidence="7">
    <location>
        <begin position="230"/>
        <end position="252"/>
    </location>
</feature>
<dbReference type="PANTHER" id="PTHR23501">
    <property type="entry name" value="MAJOR FACILITATOR SUPERFAMILY"/>
    <property type="match status" value="1"/>
</dbReference>
<feature type="transmembrane region" description="Helical" evidence="7">
    <location>
        <begin position="557"/>
        <end position="576"/>
    </location>
</feature>
<dbReference type="InterPro" id="IPR011701">
    <property type="entry name" value="MFS"/>
</dbReference>
<feature type="transmembrane region" description="Helical" evidence="7">
    <location>
        <begin position="199"/>
        <end position="218"/>
    </location>
</feature>
<comment type="subcellular location">
    <subcellularLocation>
        <location evidence="1">Membrane</location>
        <topology evidence="1">Multi-pass membrane protein</topology>
    </subcellularLocation>
</comment>
<feature type="transmembrane region" description="Helical" evidence="7">
    <location>
        <begin position="142"/>
        <end position="159"/>
    </location>
</feature>
<dbReference type="Gene3D" id="1.20.1250.20">
    <property type="entry name" value="MFS general substrate transporter like domains"/>
    <property type="match status" value="2"/>
</dbReference>
<reference evidence="8" key="1">
    <citation type="submission" date="2023-01" db="EMBL/GenBank/DDBJ databases">
        <title>Exophiala dermititidis isolated from Cystic Fibrosis Patient.</title>
        <authorList>
            <person name="Kurbessoian T."/>
            <person name="Crocker A."/>
            <person name="Murante D."/>
            <person name="Hogan D.A."/>
            <person name="Stajich J.E."/>
        </authorList>
    </citation>
    <scope>NUCLEOTIDE SEQUENCE</scope>
    <source>
        <strain evidence="8">Ex8</strain>
    </source>
</reference>
<evidence type="ECO:0000256" key="2">
    <source>
        <dbReference type="ARBA" id="ARBA00008335"/>
    </source>
</evidence>
<feature type="transmembrane region" description="Helical" evidence="7">
    <location>
        <begin position="420"/>
        <end position="440"/>
    </location>
</feature>
<feature type="transmembrane region" description="Helical" evidence="7">
    <location>
        <begin position="69"/>
        <end position="88"/>
    </location>
</feature>
<evidence type="ECO:0000256" key="7">
    <source>
        <dbReference type="SAM" id="Phobius"/>
    </source>
</evidence>
<feature type="transmembrane region" description="Helical" evidence="7">
    <location>
        <begin position="394"/>
        <end position="411"/>
    </location>
</feature>